<evidence type="ECO:0000256" key="2">
    <source>
        <dbReference type="ARBA" id="ARBA00022676"/>
    </source>
</evidence>
<dbReference type="PANTHER" id="PTHR48043">
    <property type="entry name" value="EG:EG0003.4 PROTEIN-RELATED"/>
    <property type="match status" value="1"/>
</dbReference>
<dbReference type="AlphaFoldDB" id="A0A8B8G974"/>
<accession>A0A8B8G974</accession>
<proteinExistence type="inferred from homology"/>
<keyword evidence="4" id="KW-0472">Membrane</keyword>
<dbReference type="FunFam" id="3.40.50.2000:FF:000021">
    <property type="entry name" value="UDP-glucuronosyltransferase"/>
    <property type="match status" value="1"/>
</dbReference>
<dbReference type="Proteomes" id="UP000694846">
    <property type="component" value="Unplaced"/>
</dbReference>
<sequence length="521" mass="57388">MRCDRNALTAGGGRAVVAAALLSSVVLFARAERVPIRVLAVQTIGARGHWDFMSSVLRALVDRGHVVTAYTPHPDGGRANYTEVDVSKGLWQTADATVTAARRQRGAAASVAASRHQCDLVYGHYRMRELLRRARPPNRFDLVIAEPLMSDCAGHAAAELRLPLIYVTASPVIAYAERAYTGHTPGPASVSHAAASHAVPNTFSRRLANAVQWAATVVSVTCAEVAFRHTEPRAYDSLGPVAPSLVFVNGHLVVDPARPVATNVVNVGGIHFKTTKRLPKDILEFIEQSPDGVIYFTLGSTVKISTAPERIKKSIMEALSQLPQRVLMKYEDKLRCKPKNVMTKIRLPQRDILLHPKVKLFVSDGGVDGLYEAIDAGVPVLGFPLLLGQTRNIESLVSAGMAISMDLISMSNDTLLKSILNLLNDQNYTNNARLASKIFKDRPMSPTQSVVYWTEYVLRHKGAPHLKSSAPNLMWYQYYLLDIISVVLTLGFVILFVAYKGLKSFYNYYYNYSRDLKSKSQ</sequence>
<dbReference type="InterPro" id="IPR002213">
    <property type="entry name" value="UDP_glucos_trans"/>
</dbReference>
<dbReference type="SUPFAM" id="SSF53756">
    <property type="entry name" value="UDP-Glycosyltransferase/glycogen phosphorylase"/>
    <property type="match status" value="1"/>
</dbReference>
<name>A0A8B8G974_9HEMI</name>
<keyword evidence="3" id="KW-0808">Transferase</keyword>
<gene>
    <name evidence="6" type="primary">LOC112689679</name>
</gene>
<dbReference type="OrthoDB" id="5835829at2759"/>
<keyword evidence="4" id="KW-1133">Transmembrane helix</keyword>
<evidence type="ECO:0000313" key="5">
    <source>
        <dbReference type="Proteomes" id="UP000694846"/>
    </source>
</evidence>
<dbReference type="GO" id="GO:0008194">
    <property type="term" value="F:UDP-glycosyltransferase activity"/>
    <property type="evidence" value="ECO:0007669"/>
    <property type="project" value="InterPro"/>
</dbReference>
<dbReference type="PANTHER" id="PTHR48043:SF145">
    <property type="entry name" value="FI06409P-RELATED"/>
    <property type="match status" value="1"/>
</dbReference>
<evidence type="ECO:0000256" key="1">
    <source>
        <dbReference type="ARBA" id="ARBA00009995"/>
    </source>
</evidence>
<keyword evidence="5" id="KW-1185">Reference proteome</keyword>
<organism evidence="5 6">
    <name type="scientific">Sipha flava</name>
    <name type="common">yellow sugarcane aphid</name>
    <dbReference type="NCBI Taxonomy" id="143950"/>
    <lineage>
        <taxon>Eukaryota</taxon>
        <taxon>Metazoa</taxon>
        <taxon>Ecdysozoa</taxon>
        <taxon>Arthropoda</taxon>
        <taxon>Hexapoda</taxon>
        <taxon>Insecta</taxon>
        <taxon>Pterygota</taxon>
        <taxon>Neoptera</taxon>
        <taxon>Paraneoptera</taxon>
        <taxon>Hemiptera</taxon>
        <taxon>Sternorrhyncha</taxon>
        <taxon>Aphidomorpha</taxon>
        <taxon>Aphidoidea</taxon>
        <taxon>Aphididae</taxon>
        <taxon>Sipha</taxon>
    </lineage>
</organism>
<feature type="transmembrane region" description="Helical" evidence="4">
    <location>
        <begin position="475"/>
        <end position="499"/>
    </location>
</feature>
<dbReference type="RefSeq" id="XP_025419300.1">
    <property type="nucleotide sequence ID" value="XM_025563515.1"/>
</dbReference>
<dbReference type="Pfam" id="PF00201">
    <property type="entry name" value="UDPGT"/>
    <property type="match status" value="1"/>
</dbReference>
<keyword evidence="4" id="KW-0812">Transmembrane</keyword>
<evidence type="ECO:0000256" key="4">
    <source>
        <dbReference type="SAM" id="Phobius"/>
    </source>
</evidence>
<evidence type="ECO:0000256" key="3">
    <source>
        <dbReference type="ARBA" id="ARBA00022679"/>
    </source>
</evidence>
<dbReference type="GeneID" id="112689679"/>
<dbReference type="CDD" id="cd03784">
    <property type="entry name" value="GT1_Gtf-like"/>
    <property type="match status" value="1"/>
</dbReference>
<dbReference type="Gene3D" id="3.40.50.2000">
    <property type="entry name" value="Glycogen Phosphorylase B"/>
    <property type="match status" value="2"/>
</dbReference>
<comment type="similarity">
    <text evidence="1">Belongs to the UDP-glycosyltransferase family.</text>
</comment>
<reference evidence="6" key="1">
    <citation type="submission" date="2025-08" db="UniProtKB">
        <authorList>
            <consortium name="RefSeq"/>
        </authorList>
    </citation>
    <scope>IDENTIFICATION</scope>
    <source>
        <tissue evidence="6">Whole body</tissue>
    </source>
</reference>
<dbReference type="InterPro" id="IPR050271">
    <property type="entry name" value="UDP-glycosyltransferase"/>
</dbReference>
<keyword evidence="2" id="KW-0328">Glycosyltransferase</keyword>
<protein>
    <submittedName>
        <fullName evidence="6">UDP-glucuronosyltransferase 2C1-like</fullName>
    </submittedName>
</protein>
<evidence type="ECO:0000313" key="6">
    <source>
        <dbReference type="RefSeq" id="XP_025419300.1"/>
    </source>
</evidence>